<comment type="caution">
    <text evidence="4">The sequence shown here is derived from an EMBL/GenBank/DDBJ whole genome shotgun (WGS) entry which is preliminary data.</text>
</comment>
<evidence type="ECO:0000256" key="1">
    <source>
        <dbReference type="SAM" id="MobiDB-lite"/>
    </source>
</evidence>
<proteinExistence type="predicted"/>
<dbReference type="InterPro" id="IPR046454">
    <property type="entry name" value="GpA_endonuclease"/>
</dbReference>
<feature type="region of interest" description="Disordered" evidence="1">
    <location>
        <begin position="619"/>
        <end position="651"/>
    </location>
</feature>
<sequence length="651" mass="73159">MPLDGDFLANPARVVADVMADLLQPPPPVDFNVWATMNLVFGQESPFPGPYKDQRFPFFRRVLEVLGPDHPARVVLMMKSAQLGGTVLAQIFLGGALDLDPGPFMYIHPSEGNATRWARTKWRPMLRNTAVLTSLFGAASTREGGNSTLYQERRDGRGFLQISGANSEASLSMISVPRQVQDDLSKWEMNNAGDPETQADSRSKAFEWAKIFKISTPLIEDNCRITRAFEKSTQEHYHVPCPDCGFLHRLEWENLLANLDEAHPEDAHFTCPDCGVEIHRHQLPDMLLAGRWVADNPGASIIGFHLWSAYSLLESWQRIAEAWIAAKGDPAKEQAFENDTLGRAYRAAGESPPWEGLRDRAEAGERRRGIIPRGALLLVYGMDCQDDRVEWQFVGFGRDLRRWTIDYGTVEHHISTPQALDGLDALMKRSWPDMFGNKREAALAAIDGNAWTNEVFDWVKRWPTNRVIMVRGVHPDTAPPLALVRKERGRDGKLKRYQKRFFNVGVSGLKLGFYKNLTKLDPLERGYVDFPAGLGEEFFRQVTAERRVPVNRRGFTVWRWVKARDQANEGLDTAIYAEAGAIKLGWRTKSDADWDRLEAELETPPTVGQLDLEDLMTGFAPSPAVKSDAAPQATTSDKPPERPLSLASRLA</sequence>
<dbReference type="InterPro" id="IPR046453">
    <property type="entry name" value="GpA_ATPase"/>
</dbReference>
<feature type="domain" description="Terminase large subunit GpA endonuclease" evidence="3">
    <location>
        <begin position="302"/>
        <end position="591"/>
    </location>
</feature>
<dbReference type="OrthoDB" id="5181253at2"/>
<dbReference type="GO" id="GO:0004519">
    <property type="term" value="F:endonuclease activity"/>
    <property type="evidence" value="ECO:0007669"/>
    <property type="project" value="InterPro"/>
</dbReference>
<dbReference type="AlphaFoldDB" id="A0A418VVC1"/>
<accession>A0A418VVC1</accession>
<dbReference type="RefSeq" id="WP_119831206.1">
    <property type="nucleotide sequence ID" value="NZ_QYUL01000002.1"/>
</dbReference>
<organism evidence="4 5">
    <name type="scientific">Azospirillum cavernae</name>
    <dbReference type="NCBI Taxonomy" id="2320860"/>
    <lineage>
        <taxon>Bacteria</taxon>
        <taxon>Pseudomonadati</taxon>
        <taxon>Pseudomonadota</taxon>
        <taxon>Alphaproteobacteria</taxon>
        <taxon>Rhodospirillales</taxon>
        <taxon>Azospirillaceae</taxon>
        <taxon>Azospirillum</taxon>
    </lineage>
</organism>
<protein>
    <submittedName>
        <fullName evidence="4">Terminase</fullName>
    </submittedName>
</protein>
<dbReference type="Pfam" id="PF05876">
    <property type="entry name" value="GpA_ATPase"/>
    <property type="match status" value="1"/>
</dbReference>
<evidence type="ECO:0000313" key="4">
    <source>
        <dbReference type="EMBL" id="RJF81118.1"/>
    </source>
</evidence>
<dbReference type="Pfam" id="PF20454">
    <property type="entry name" value="GpA_nuclease"/>
    <property type="match status" value="1"/>
</dbReference>
<dbReference type="GO" id="GO:0016887">
    <property type="term" value="F:ATP hydrolysis activity"/>
    <property type="evidence" value="ECO:0007669"/>
    <property type="project" value="InterPro"/>
</dbReference>
<reference evidence="4 5" key="1">
    <citation type="submission" date="2018-09" db="EMBL/GenBank/DDBJ databases">
        <authorList>
            <person name="Zhu H."/>
        </authorList>
    </citation>
    <scope>NUCLEOTIDE SEQUENCE [LARGE SCALE GENOMIC DNA]</scope>
    <source>
        <strain evidence="4 5">K2W22B-5</strain>
    </source>
</reference>
<dbReference type="Proteomes" id="UP000283458">
    <property type="component" value="Unassembled WGS sequence"/>
</dbReference>
<keyword evidence="5" id="KW-1185">Reference proteome</keyword>
<gene>
    <name evidence="4" type="ORF">D3877_12915</name>
</gene>
<dbReference type="EMBL" id="QYUL01000002">
    <property type="protein sequence ID" value="RJF81118.1"/>
    <property type="molecule type" value="Genomic_DNA"/>
</dbReference>
<evidence type="ECO:0000259" key="3">
    <source>
        <dbReference type="Pfam" id="PF20454"/>
    </source>
</evidence>
<evidence type="ECO:0000259" key="2">
    <source>
        <dbReference type="Pfam" id="PF05876"/>
    </source>
</evidence>
<feature type="domain" description="Phage terminase large subunit GpA ATPase" evidence="2">
    <location>
        <begin position="46"/>
        <end position="292"/>
    </location>
</feature>
<evidence type="ECO:0000313" key="5">
    <source>
        <dbReference type="Proteomes" id="UP000283458"/>
    </source>
</evidence>
<name>A0A418VVC1_9PROT</name>